<feature type="transmembrane region" description="Helical" evidence="1">
    <location>
        <begin position="41"/>
        <end position="62"/>
    </location>
</feature>
<feature type="transmembrane region" description="Helical" evidence="1">
    <location>
        <begin position="281"/>
        <end position="301"/>
    </location>
</feature>
<proteinExistence type="predicted"/>
<accession>A0A915L5N8</accession>
<dbReference type="WBParaSite" id="nRc.2.0.1.t46400-RA">
    <property type="protein sequence ID" value="nRc.2.0.1.t46400-RA"/>
    <property type="gene ID" value="nRc.2.0.1.g46400"/>
</dbReference>
<evidence type="ECO:0000313" key="3">
    <source>
        <dbReference type="WBParaSite" id="nRc.2.0.1.t46400-RA"/>
    </source>
</evidence>
<dbReference type="OMA" id="AGTHLMA"/>
<dbReference type="PANTHER" id="PTHR23021">
    <property type="entry name" value="SERPENTINE RECEPTOR, CLASS T"/>
    <property type="match status" value="1"/>
</dbReference>
<dbReference type="Pfam" id="PF10321">
    <property type="entry name" value="7TM_GPCR_Srt"/>
    <property type="match status" value="1"/>
</dbReference>
<evidence type="ECO:0000256" key="1">
    <source>
        <dbReference type="SAM" id="Phobius"/>
    </source>
</evidence>
<keyword evidence="1" id="KW-0472">Membrane</keyword>
<dbReference type="AlphaFoldDB" id="A0A915L5N8"/>
<evidence type="ECO:0000313" key="2">
    <source>
        <dbReference type="Proteomes" id="UP000887565"/>
    </source>
</evidence>
<feature type="transmembrane region" description="Helical" evidence="1">
    <location>
        <begin position="117"/>
        <end position="135"/>
    </location>
</feature>
<dbReference type="Proteomes" id="UP000887565">
    <property type="component" value="Unplaced"/>
</dbReference>
<sequence>MLNVILNNCVITNSTSSHIENITARLARHKWSAAVDLPVCIFYLIASVVLSAVDIFCAKIILNESSLKKSPYFRIVLSITVSNIVQILFNSTAGGVFTLMGAYDQRWTFWVNSTSSAFLGLGWSACTAGTHLMALNRFVHVYWPEKIPVLFSHVRTTFYIICVWSIGLVWFGVLMHPLVNLLYNLDTYSFLYEKNSSSDIVLIAHTSFNVVNVIGMAIWYCLIYKKIRRQVQSMHDKNVSKDTRREMKILIQSVYLCSIVTITIITFNLCQYISMPWYCSFGANVIWLFGASSDALVLIFMN</sequence>
<dbReference type="CDD" id="cd00637">
    <property type="entry name" value="7tm_classA_rhodopsin-like"/>
    <property type="match status" value="1"/>
</dbReference>
<dbReference type="SUPFAM" id="SSF81321">
    <property type="entry name" value="Family A G protein-coupled receptor-like"/>
    <property type="match status" value="1"/>
</dbReference>
<name>A0A915L5N8_ROMCU</name>
<reference evidence="3" key="1">
    <citation type="submission" date="2022-11" db="UniProtKB">
        <authorList>
            <consortium name="WormBaseParasite"/>
        </authorList>
    </citation>
    <scope>IDENTIFICATION</scope>
</reference>
<feature type="transmembrane region" description="Helical" evidence="1">
    <location>
        <begin position="254"/>
        <end position="275"/>
    </location>
</feature>
<feature type="transmembrane region" description="Helical" evidence="1">
    <location>
        <begin position="74"/>
        <end position="97"/>
    </location>
</feature>
<keyword evidence="2" id="KW-1185">Reference proteome</keyword>
<feature type="transmembrane region" description="Helical" evidence="1">
    <location>
        <begin position="156"/>
        <end position="180"/>
    </location>
</feature>
<organism evidence="2 3">
    <name type="scientific">Romanomermis culicivorax</name>
    <name type="common">Nematode worm</name>
    <dbReference type="NCBI Taxonomy" id="13658"/>
    <lineage>
        <taxon>Eukaryota</taxon>
        <taxon>Metazoa</taxon>
        <taxon>Ecdysozoa</taxon>
        <taxon>Nematoda</taxon>
        <taxon>Enoplea</taxon>
        <taxon>Dorylaimia</taxon>
        <taxon>Mermithida</taxon>
        <taxon>Mermithoidea</taxon>
        <taxon>Mermithidae</taxon>
        <taxon>Romanomermis</taxon>
    </lineage>
</organism>
<protein>
    <submittedName>
        <fullName evidence="3">Vomeronasal type-1 receptor</fullName>
    </submittedName>
</protein>
<keyword evidence="1" id="KW-0812">Transmembrane</keyword>
<keyword evidence="1" id="KW-1133">Transmembrane helix</keyword>
<dbReference type="Gene3D" id="1.20.1070.10">
    <property type="entry name" value="Rhodopsin 7-helix transmembrane proteins"/>
    <property type="match status" value="1"/>
</dbReference>
<feature type="transmembrane region" description="Helical" evidence="1">
    <location>
        <begin position="200"/>
        <end position="224"/>
    </location>
</feature>
<dbReference type="InterPro" id="IPR019425">
    <property type="entry name" value="7TM_GPCR_serpentine_rcpt_Srt"/>
</dbReference>